<keyword evidence="1" id="KW-0732">Signal</keyword>
<proteinExistence type="predicted"/>
<dbReference type="Proteomes" id="UP001501747">
    <property type="component" value="Unassembled WGS sequence"/>
</dbReference>
<keyword evidence="3" id="KW-1185">Reference proteome</keyword>
<name>A0ABP7T309_9PSEU</name>
<reference evidence="3" key="1">
    <citation type="journal article" date="2019" name="Int. J. Syst. Evol. Microbiol.">
        <title>The Global Catalogue of Microorganisms (GCM) 10K type strain sequencing project: providing services to taxonomists for standard genome sequencing and annotation.</title>
        <authorList>
            <consortium name="The Broad Institute Genomics Platform"/>
            <consortium name="The Broad Institute Genome Sequencing Center for Infectious Disease"/>
            <person name="Wu L."/>
            <person name="Ma J."/>
        </authorList>
    </citation>
    <scope>NUCLEOTIDE SEQUENCE [LARGE SCALE GENOMIC DNA]</scope>
    <source>
        <strain evidence="3">JCM 17342</strain>
    </source>
</reference>
<organism evidence="2 3">
    <name type="scientific">Allokutzneria multivorans</name>
    <dbReference type="NCBI Taxonomy" id="1142134"/>
    <lineage>
        <taxon>Bacteria</taxon>
        <taxon>Bacillati</taxon>
        <taxon>Actinomycetota</taxon>
        <taxon>Actinomycetes</taxon>
        <taxon>Pseudonocardiales</taxon>
        <taxon>Pseudonocardiaceae</taxon>
        <taxon>Allokutzneria</taxon>
    </lineage>
</organism>
<evidence type="ECO:0000313" key="3">
    <source>
        <dbReference type="Proteomes" id="UP001501747"/>
    </source>
</evidence>
<dbReference type="Gene3D" id="2.60.20.10">
    <property type="entry name" value="Crystallins"/>
    <property type="match status" value="1"/>
</dbReference>
<protein>
    <submittedName>
        <fullName evidence="2">Uncharacterized protein</fullName>
    </submittedName>
</protein>
<comment type="caution">
    <text evidence="2">The sequence shown here is derived from an EMBL/GenBank/DDBJ whole genome shotgun (WGS) entry which is preliminary data.</text>
</comment>
<feature type="signal peptide" evidence="1">
    <location>
        <begin position="1"/>
        <end position="29"/>
    </location>
</feature>
<evidence type="ECO:0000256" key="1">
    <source>
        <dbReference type="SAM" id="SignalP"/>
    </source>
</evidence>
<feature type="chain" id="PRO_5046926215" evidence="1">
    <location>
        <begin position="30"/>
        <end position="177"/>
    </location>
</feature>
<evidence type="ECO:0000313" key="2">
    <source>
        <dbReference type="EMBL" id="GAA4020331.1"/>
    </source>
</evidence>
<accession>A0ABP7T309</accession>
<gene>
    <name evidence="2" type="ORF">GCM10022247_50390</name>
</gene>
<dbReference type="RefSeq" id="WP_344879328.1">
    <property type="nucleotide sequence ID" value="NZ_BAABAL010000018.1"/>
</dbReference>
<dbReference type="EMBL" id="BAABAL010000018">
    <property type="protein sequence ID" value="GAA4020331.1"/>
    <property type="molecule type" value="Genomic_DNA"/>
</dbReference>
<sequence length="177" mass="18877">MKIGHKKTAAIVAGLVSVAGLVGSGVASAAPQPGAATGTYCMTTLKKLKPGETASEVVSRECGNDLAVAKSAARAENVLVTLYTDNNYKGHWEMFFGKDGPCDHSGYGIYTVGYEMENATSSLITHSWCNDVTLYNWVGRDPGGGTYRLRSLGSQISDWEALPGFNDMTSSLHLSRY</sequence>